<feature type="region of interest" description="Disordered" evidence="1">
    <location>
        <begin position="92"/>
        <end position="117"/>
    </location>
</feature>
<evidence type="ECO:0008006" key="4">
    <source>
        <dbReference type="Google" id="ProtNLM"/>
    </source>
</evidence>
<organism evidence="2 3">
    <name type="scientific">Ilex paraguariensis</name>
    <name type="common">yerba mate</name>
    <dbReference type="NCBI Taxonomy" id="185542"/>
    <lineage>
        <taxon>Eukaryota</taxon>
        <taxon>Viridiplantae</taxon>
        <taxon>Streptophyta</taxon>
        <taxon>Embryophyta</taxon>
        <taxon>Tracheophyta</taxon>
        <taxon>Spermatophyta</taxon>
        <taxon>Magnoliopsida</taxon>
        <taxon>eudicotyledons</taxon>
        <taxon>Gunneridae</taxon>
        <taxon>Pentapetalae</taxon>
        <taxon>asterids</taxon>
        <taxon>campanulids</taxon>
        <taxon>Aquifoliales</taxon>
        <taxon>Aquifoliaceae</taxon>
        <taxon>Ilex</taxon>
    </lineage>
</organism>
<proteinExistence type="predicted"/>
<sequence length="162" mass="17634">MDSNFHGKTTATHHQNNHHKPSTSELMSSAKLVAEAAKATLSHESDKVDKSKVAGAAADLLNAASSYGKLEEKSFGKYVQKAENYLYQYHSTTSSGHHSTTTNTTGHTSSHSGGDGHSASGYGDYIKMAEERESFLFDLSSLPISSISSDLNIRFYLRTYTH</sequence>
<dbReference type="PANTHER" id="PTHR35098">
    <property type="entry name" value="EXPRESSED PROTEIN"/>
    <property type="match status" value="1"/>
</dbReference>
<accession>A0ABC8T8J1</accession>
<keyword evidence="3" id="KW-1185">Reference proteome</keyword>
<dbReference type="Proteomes" id="UP001642360">
    <property type="component" value="Unassembled WGS sequence"/>
</dbReference>
<evidence type="ECO:0000256" key="1">
    <source>
        <dbReference type="SAM" id="MobiDB-lite"/>
    </source>
</evidence>
<name>A0ABC8T8J1_9AQUA</name>
<feature type="region of interest" description="Disordered" evidence="1">
    <location>
        <begin position="1"/>
        <end position="31"/>
    </location>
</feature>
<feature type="compositionally biased region" description="Polar residues" evidence="1">
    <location>
        <begin position="1"/>
        <end position="14"/>
    </location>
</feature>
<dbReference type="EMBL" id="CAUOFW020004448">
    <property type="protein sequence ID" value="CAK9165727.1"/>
    <property type="molecule type" value="Genomic_DNA"/>
</dbReference>
<evidence type="ECO:0000313" key="3">
    <source>
        <dbReference type="Proteomes" id="UP001642360"/>
    </source>
</evidence>
<gene>
    <name evidence="2" type="ORF">ILEXP_LOCUS34899</name>
</gene>
<dbReference type="AlphaFoldDB" id="A0ABC8T8J1"/>
<reference evidence="2 3" key="1">
    <citation type="submission" date="2024-02" db="EMBL/GenBank/DDBJ databases">
        <authorList>
            <person name="Vignale AGUSTIN F."/>
            <person name="Sosa J E."/>
            <person name="Modenutti C."/>
        </authorList>
    </citation>
    <scope>NUCLEOTIDE SEQUENCE [LARGE SCALE GENOMIC DNA]</scope>
</reference>
<dbReference type="PANTHER" id="PTHR35098:SF1">
    <property type="entry name" value="NODULIN-RELATED PROTEIN 2"/>
    <property type="match status" value="1"/>
</dbReference>
<protein>
    <recommendedName>
        <fullName evidence="4">Nodulin-related protein 1</fullName>
    </recommendedName>
</protein>
<comment type="caution">
    <text evidence="2">The sequence shown here is derived from an EMBL/GenBank/DDBJ whole genome shotgun (WGS) entry which is preliminary data.</text>
</comment>
<evidence type="ECO:0000313" key="2">
    <source>
        <dbReference type="EMBL" id="CAK9165727.1"/>
    </source>
</evidence>
<dbReference type="InterPro" id="IPR040294">
    <property type="entry name" value="Nodulin-rel_1/2"/>
</dbReference>